<keyword evidence="2" id="KW-0732">Signal</keyword>
<keyword evidence="4" id="KW-1185">Reference proteome</keyword>
<accession>A0A4R3Y7Z3</accession>
<protein>
    <submittedName>
        <fullName evidence="3">ABC-type molybdate transport system substrate-binding protein</fullName>
    </submittedName>
</protein>
<feature type="chain" id="PRO_5020407233" evidence="2">
    <location>
        <begin position="27"/>
        <end position="340"/>
    </location>
</feature>
<feature type="signal peptide" evidence="2">
    <location>
        <begin position="1"/>
        <end position="26"/>
    </location>
</feature>
<organism evidence="3 4">
    <name type="scientific">Sulfurirhabdus autotrophica</name>
    <dbReference type="NCBI Taxonomy" id="1706046"/>
    <lineage>
        <taxon>Bacteria</taxon>
        <taxon>Pseudomonadati</taxon>
        <taxon>Pseudomonadota</taxon>
        <taxon>Betaproteobacteria</taxon>
        <taxon>Nitrosomonadales</taxon>
        <taxon>Sulfuricellaceae</taxon>
        <taxon>Sulfurirhabdus</taxon>
    </lineage>
</organism>
<evidence type="ECO:0000313" key="3">
    <source>
        <dbReference type="EMBL" id="TCV86403.1"/>
    </source>
</evidence>
<evidence type="ECO:0000256" key="2">
    <source>
        <dbReference type="SAM" id="SignalP"/>
    </source>
</evidence>
<reference evidence="3 4" key="1">
    <citation type="submission" date="2019-03" db="EMBL/GenBank/DDBJ databases">
        <title>Genomic Encyclopedia of Type Strains, Phase IV (KMG-IV): sequencing the most valuable type-strain genomes for metagenomic binning, comparative biology and taxonomic classification.</title>
        <authorList>
            <person name="Goeker M."/>
        </authorList>
    </citation>
    <scope>NUCLEOTIDE SEQUENCE [LARGE SCALE GENOMIC DNA]</scope>
    <source>
        <strain evidence="3 4">DSM 100309</strain>
    </source>
</reference>
<name>A0A4R3Y7Z3_9PROT</name>
<dbReference type="AlphaFoldDB" id="A0A4R3Y7Z3"/>
<dbReference type="GO" id="GO:0015689">
    <property type="term" value="P:molybdate ion transport"/>
    <property type="evidence" value="ECO:0007669"/>
    <property type="project" value="TreeGrafter"/>
</dbReference>
<proteinExistence type="inferred from homology"/>
<dbReference type="PANTHER" id="PTHR30632">
    <property type="entry name" value="MOLYBDATE-BINDING PERIPLASMIC PROTEIN"/>
    <property type="match status" value="1"/>
</dbReference>
<dbReference type="RefSeq" id="WP_124945231.1">
    <property type="nucleotide sequence ID" value="NZ_BHVT01000009.1"/>
</dbReference>
<dbReference type="PANTHER" id="PTHR30632:SF16">
    <property type="entry name" value="MOLYBDATE_TUNGSTATE-BINDING PROTEIN WTPA"/>
    <property type="match status" value="1"/>
</dbReference>
<comment type="caution">
    <text evidence="3">The sequence shown here is derived from an EMBL/GenBank/DDBJ whole genome shotgun (WGS) entry which is preliminary data.</text>
</comment>
<comment type="similarity">
    <text evidence="1">Belongs to the bacterial solute-binding protein 1 family. WtpA subfamily.</text>
</comment>
<sequence>MKLNRLLFASLLAIFCMGFIVESASAADEGKSPQKMPAVQKFEPIPANKDDDIRVFYPDGKEVKGVQALELMQAGKPGLTIWLAGNQFFAMEDVIHAFQKNNKEVVGVITMPPGKVMNAILNGGWSYMNKDYAMTPDVFGMVDMGSVKKLKEAGKGKDYVTYMHNQLVLMVADGNPKKIKGIADLGRPELKVMLPNPIMEGIMKFYAKKVLEHNALWDKLSAGKNCQSCYGAPNVYFTSVHHREISDGIKAGKVDVGIVWATEYKNALKEGQKVGVVNLPEKDSMKNEVNYIAGNIPGTAHEKNAVAYLKFLGTKAGQTAYSDHGFIEATEEELKVHAIP</sequence>
<dbReference type="InterPro" id="IPR050682">
    <property type="entry name" value="ModA/WtpA"/>
</dbReference>
<dbReference type="Pfam" id="PF13531">
    <property type="entry name" value="SBP_bac_11"/>
    <property type="match status" value="1"/>
</dbReference>
<dbReference type="EMBL" id="SMCO01000007">
    <property type="protein sequence ID" value="TCV86403.1"/>
    <property type="molecule type" value="Genomic_DNA"/>
</dbReference>
<dbReference type="Gene3D" id="3.40.190.10">
    <property type="entry name" value="Periplasmic binding protein-like II"/>
    <property type="match status" value="2"/>
</dbReference>
<gene>
    <name evidence="3" type="ORF">EDC63_10791</name>
</gene>
<dbReference type="SUPFAM" id="SSF53850">
    <property type="entry name" value="Periplasmic binding protein-like II"/>
    <property type="match status" value="1"/>
</dbReference>
<evidence type="ECO:0000313" key="4">
    <source>
        <dbReference type="Proteomes" id="UP000295367"/>
    </source>
</evidence>
<evidence type="ECO:0000256" key="1">
    <source>
        <dbReference type="ARBA" id="ARBA00009438"/>
    </source>
</evidence>
<dbReference type="OrthoDB" id="9802127at2"/>
<dbReference type="GO" id="GO:0030973">
    <property type="term" value="F:molybdate ion binding"/>
    <property type="evidence" value="ECO:0007669"/>
    <property type="project" value="TreeGrafter"/>
</dbReference>
<dbReference type="Proteomes" id="UP000295367">
    <property type="component" value="Unassembled WGS sequence"/>
</dbReference>